<comment type="caution">
    <text evidence="1">The sequence shown here is derived from an EMBL/GenBank/DDBJ whole genome shotgun (WGS) entry which is preliminary data.</text>
</comment>
<evidence type="ECO:0000313" key="1">
    <source>
        <dbReference type="EMBL" id="KAK3725203.1"/>
    </source>
</evidence>
<protein>
    <submittedName>
        <fullName evidence="1">Uncharacterized protein</fullName>
    </submittedName>
</protein>
<proteinExistence type="predicted"/>
<reference evidence="1" key="1">
    <citation type="submission" date="2023-07" db="EMBL/GenBank/DDBJ databases">
        <title>Black Yeasts Isolated from many extreme environments.</title>
        <authorList>
            <person name="Coleine C."/>
            <person name="Stajich J.E."/>
            <person name="Selbmann L."/>
        </authorList>
    </citation>
    <scope>NUCLEOTIDE SEQUENCE</scope>
    <source>
        <strain evidence="1">CCFEE 5714</strain>
    </source>
</reference>
<evidence type="ECO:0000313" key="2">
    <source>
        <dbReference type="Proteomes" id="UP001281147"/>
    </source>
</evidence>
<dbReference type="Proteomes" id="UP001281147">
    <property type="component" value="Unassembled WGS sequence"/>
</dbReference>
<dbReference type="EMBL" id="JAUTXU010000003">
    <property type="protein sequence ID" value="KAK3725203.1"/>
    <property type="molecule type" value="Genomic_DNA"/>
</dbReference>
<gene>
    <name evidence="1" type="ORF">LTR37_000714</name>
</gene>
<keyword evidence="2" id="KW-1185">Reference proteome</keyword>
<sequence length="351" mass="38969">MCDFSGYGGPSEEWTALEKSLPPASKLTQEELKNATNTWREKAAQEEMEILSSKVSIRDHTIAARDGTPLEARSYRPSSVDASQSLPIYLHFHGGGFFFGTLRSEDSICSRIAVDVEVVVINVNFRHTPEHTYPIPWNDSEDTLGWVLSHADDFGGDNTEVVVGGISAGAMLTAALMQTMQREHPDVISKNIKGQVLMVPPVLHEDRYDKYLQQLKDASVSSYVENASAPILPLPRWRMFNELLYKEKPDFEDRRANPGNAMAQEVAKLPPATFGICGLDLLRDEGILYAKLLQENGVPTNVSLFKGVPHGFRRFGDSLSASKAWDNVMHEGIKWALSKPAPSANLDIHVY</sequence>
<name>A0ACC3NYH1_9PEZI</name>
<organism evidence="1 2">
    <name type="scientific">Vermiconidia calcicola</name>
    <dbReference type="NCBI Taxonomy" id="1690605"/>
    <lineage>
        <taxon>Eukaryota</taxon>
        <taxon>Fungi</taxon>
        <taxon>Dikarya</taxon>
        <taxon>Ascomycota</taxon>
        <taxon>Pezizomycotina</taxon>
        <taxon>Dothideomycetes</taxon>
        <taxon>Dothideomycetidae</taxon>
        <taxon>Mycosphaerellales</taxon>
        <taxon>Extremaceae</taxon>
        <taxon>Vermiconidia</taxon>
    </lineage>
</organism>
<accession>A0ACC3NYH1</accession>